<dbReference type="GO" id="GO:0046872">
    <property type="term" value="F:metal ion binding"/>
    <property type="evidence" value="ECO:0007669"/>
    <property type="project" value="UniProtKB-KW"/>
</dbReference>
<dbReference type="PIRSF" id="PIRSF036979">
    <property type="entry name" value="Arginase"/>
    <property type="match status" value="1"/>
</dbReference>
<evidence type="ECO:0000256" key="3">
    <source>
        <dbReference type="ARBA" id="ARBA00022801"/>
    </source>
</evidence>
<dbReference type="Gene3D" id="3.40.800.10">
    <property type="entry name" value="Ureohydrolase domain"/>
    <property type="match status" value="1"/>
</dbReference>
<comment type="similarity">
    <text evidence="1">Belongs to the arginase family. Agmatinase subfamily.</text>
</comment>
<keyword evidence="4" id="KW-0464">Manganese</keyword>
<dbReference type="Proteomes" id="UP000534783">
    <property type="component" value="Unassembled WGS sequence"/>
</dbReference>
<feature type="binding site" evidence="4">
    <location>
        <position position="225"/>
    </location>
    <ligand>
        <name>Mn(2+)</name>
        <dbReference type="ChEBI" id="CHEBI:29035"/>
        <label>1</label>
    </ligand>
</feature>
<feature type="binding site" evidence="4">
    <location>
        <position position="227"/>
    </location>
    <ligand>
        <name>Mn(2+)</name>
        <dbReference type="ChEBI" id="CHEBI:29035"/>
        <label>1</label>
    </ligand>
</feature>
<dbReference type="PANTHER" id="PTHR11358:SF26">
    <property type="entry name" value="GUANIDINO ACID HYDROLASE, MITOCHONDRIAL"/>
    <property type="match status" value="1"/>
</dbReference>
<comment type="cofactor">
    <cofactor evidence="4">
        <name>Mn(2+)</name>
        <dbReference type="ChEBI" id="CHEBI:29035"/>
    </cofactor>
    <text evidence="4">Binds 2 manganese ions per subunit.</text>
</comment>
<feature type="binding site" evidence="4">
    <location>
        <position position="135"/>
    </location>
    <ligand>
        <name>Mn(2+)</name>
        <dbReference type="ChEBI" id="CHEBI:29035"/>
        <label>1</label>
    </ligand>
</feature>
<dbReference type="InterPro" id="IPR005925">
    <property type="entry name" value="Agmatinase-rel"/>
</dbReference>
<proteinExistence type="inferred from homology"/>
<gene>
    <name evidence="6" type="primary">speB</name>
    <name evidence="6" type="ORF">MNODULE_04705</name>
</gene>
<name>A0A7X6IA07_9BACT</name>
<evidence type="ECO:0000256" key="5">
    <source>
        <dbReference type="RuleBase" id="RU003684"/>
    </source>
</evidence>
<dbReference type="PANTHER" id="PTHR11358">
    <property type="entry name" value="ARGINASE/AGMATINASE"/>
    <property type="match status" value="1"/>
</dbReference>
<dbReference type="InterPro" id="IPR023696">
    <property type="entry name" value="Ureohydrolase_dom_sf"/>
</dbReference>
<dbReference type="InterPro" id="IPR006035">
    <property type="entry name" value="Ureohydrolase"/>
</dbReference>
<feature type="binding site" evidence="4">
    <location>
        <position position="137"/>
    </location>
    <ligand>
        <name>Mn(2+)</name>
        <dbReference type="ChEBI" id="CHEBI:29035"/>
        <label>1</label>
    </ligand>
</feature>
<dbReference type="NCBIfam" id="TIGR01230">
    <property type="entry name" value="agmatinase"/>
    <property type="match status" value="1"/>
</dbReference>
<protein>
    <submittedName>
        <fullName evidence="6">Agmatinase</fullName>
        <ecNumber evidence="6">3.5.3.11</ecNumber>
    </submittedName>
</protein>
<dbReference type="GO" id="GO:0008783">
    <property type="term" value="F:agmatinase activity"/>
    <property type="evidence" value="ECO:0007669"/>
    <property type="project" value="UniProtKB-EC"/>
</dbReference>
<dbReference type="SUPFAM" id="SSF52768">
    <property type="entry name" value="Arginase/deacetylase"/>
    <property type="match status" value="1"/>
</dbReference>
<keyword evidence="3 5" id="KW-0378">Hydrolase</keyword>
<evidence type="ECO:0000256" key="4">
    <source>
        <dbReference type="PIRSR" id="PIRSR036979-1"/>
    </source>
</evidence>
<keyword evidence="2 4" id="KW-0479">Metal-binding</keyword>
<comment type="caution">
    <text evidence="6">The sequence shown here is derived from an EMBL/GenBank/DDBJ whole genome shotgun (WGS) entry which is preliminary data.</text>
</comment>
<dbReference type="PROSITE" id="PS01053">
    <property type="entry name" value="ARGINASE_1"/>
    <property type="match status" value="1"/>
</dbReference>
<accession>A0A7X6IA07</accession>
<dbReference type="PROSITE" id="PS51409">
    <property type="entry name" value="ARGINASE_2"/>
    <property type="match status" value="1"/>
</dbReference>
<dbReference type="Pfam" id="PF00491">
    <property type="entry name" value="Arginase"/>
    <property type="match status" value="1"/>
</dbReference>
<reference evidence="6 7" key="1">
    <citation type="journal article" date="2020" name="Nature">
        <title>Bacterial chemolithoautotrophy via manganese oxidation.</title>
        <authorList>
            <person name="Yu H."/>
            <person name="Leadbetter J.R."/>
        </authorList>
    </citation>
    <scope>NUCLEOTIDE SEQUENCE [LARGE SCALE GENOMIC DNA]</scope>
    <source>
        <strain evidence="6 7">Mn-1</strain>
    </source>
</reference>
<evidence type="ECO:0000256" key="1">
    <source>
        <dbReference type="ARBA" id="ARBA00009227"/>
    </source>
</evidence>
<organism evidence="6 7">
    <name type="scientific">Candidatus Manganitrophus noduliformans</name>
    <dbReference type="NCBI Taxonomy" id="2606439"/>
    <lineage>
        <taxon>Bacteria</taxon>
        <taxon>Pseudomonadati</taxon>
        <taxon>Nitrospirota</taxon>
        <taxon>Nitrospiria</taxon>
        <taxon>Candidatus Troglogloeales</taxon>
        <taxon>Candidatus Manganitrophaceae</taxon>
        <taxon>Candidatus Manganitrophus</taxon>
    </lineage>
</organism>
<dbReference type="PRINTS" id="PR00116">
    <property type="entry name" value="ARGINASE"/>
</dbReference>
<sequence length="308" mass="33916">MARKSKLKEEKWWAGLNQPKAAAPDITIVGLPYDGAVCYRKGAAKGPDAIRKVSSEIPPVLETGELLRGLVIRDDGNLPFGKNFVAAFPKLEKGVEERAARSFVLTLGGDHSVVIPVHRAFSKRATEKIGLIFVDAHTDLSDTFDGSSYSHACPLRRTMETDRFDPKKTILVGTRCFEMSGLEFIQKSEMTMYPAYEVAERGMRAVADEIVKQFADMQNVYLSIDIDALDPAFAPGTGIPDAGGLTTRDVITLIRRLHPLPIVGADLVEVAPPLDVSDITSFAALRIITEIFGLVHRRKEQRKRLSVI</sequence>
<keyword evidence="7" id="KW-1185">Reference proteome</keyword>
<feature type="binding site" evidence="4">
    <location>
        <position position="139"/>
    </location>
    <ligand>
        <name>Mn(2+)</name>
        <dbReference type="ChEBI" id="CHEBI:29035"/>
        <label>1</label>
    </ligand>
</feature>
<feature type="binding site" evidence="4">
    <location>
        <position position="111"/>
    </location>
    <ligand>
        <name>Mn(2+)</name>
        <dbReference type="ChEBI" id="CHEBI:29035"/>
        <label>1</label>
    </ligand>
</feature>
<dbReference type="AlphaFoldDB" id="A0A7X6IA07"/>
<evidence type="ECO:0000256" key="2">
    <source>
        <dbReference type="ARBA" id="ARBA00022723"/>
    </source>
</evidence>
<dbReference type="GO" id="GO:0033389">
    <property type="term" value="P:putrescine biosynthetic process from arginine, via agmatine"/>
    <property type="evidence" value="ECO:0007669"/>
    <property type="project" value="TreeGrafter"/>
</dbReference>
<dbReference type="EMBL" id="VTOW01000001">
    <property type="protein sequence ID" value="NKE70043.1"/>
    <property type="molecule type" value="Genomic_DNA"/>
</dbReference>
<dbReference type="EC" id="3.5.3.11" evidence="6"/>
<evidence type="ECO:0000313" key="7">
    <source>
        <dbReference type="Proteomes" id="UP000534783"/>
    </source>
</evidence>
<dbReference type="InterPro" id="IPR020855">
    <property type="entry name" value="Ureohydrolase_Mn_BS"/>
</dbReference>
<evidence type="ECO:0000313" key="6">
    <source>
        <dbReference type="EMBL" id="NKE70043.1"/>
    </source>
</evidence>